<accession>A0ABS4MBG2</accession>
<dbReference type="InterPro" id="IPR035286">
    <property type="entry name" value="DUF5361"/>
</dbReference>
<dbReference type="Pfam" id="PF17318">
    <property type="entry name" value="DUF5361"/>
    <property type="match status" value="1"/>
</dbReference>
<organism evidence="1 2">
    <name type="scientific">Lactobacillus colini</name>
    <dbReference type="NCBI Taxonomy" id="1819254"/>
    <lineage>
        <taxon>Bacteria</taxon>
        <taxon>Bacillati</taxon>
        <taxon>Bacillota</taxon>
        <taxon>Bacilli</taxon>
        <taxon>Lactobacillales</taxon>
        <taxon>Lactobacillaceae</taxon>
        <taxon>Lactobacillus</taxon>
    </lineage>
</organism>
<keyword evidence="2" id="KW-1185">Reference proteome</keyword>
<evidence type="ECO:0008006" key="3">
    <source>
        <dbReference type="Google" id="ProtNLM"/>
    </source>
</evidence>
<comment type="caution">
    <text evidence="1">The sequence shown here is derived from an EMBL/GenBank/DDBJ whole genome shotgun (WGS) entry which is preliminary data.</text>
</comment>
<proteinExistence type="predicted"/>
<evidence type="ECO:0000313" key="1">
    <source>
        <dbReference type="EMBL" id="MBP2057015.1"/>
    </source>
</evidence>
<gene>
    <name evidence="1" type="ORF">J2Z60_000177</name>
</gene>
<name>A0ABS4MBG2_9LACO</name>
<sequence>MLNLDRDALECDFAETYHLYNIEELGLRKLSIYAYGLPENSRIKQKISGEKVSTDTYLLAMAVDSLQLLVWSKTKDAQHGINRPKSIAKAFISTKNDNRTYKSGQEFEQARAAILREIEGGE</sequence>
<reference evidence="1 2" key="1">
    <citation type="submission" date="2021-03" db="EMBL/GenBank/DDBJ databases">
        <title>Genomic Encyclopedia of Type Strains, Phase IV (KMG-IV): sequencing the most valuable type-strain genomes for metagenomic binning, comparative biology and taxonomic classification.</title>
        <authorList>
            <person name="Goeker M."/>
        </authorList>
    </citation>
    <scope>NUCLEOTIDE SEQUENCE [LARGE SCALE GENOMIC DNA]</scope>
    <source>
        <strain evidence="1 2">DSM 101872</strain>
    </source>
</reference>
<dbReference type="Proteomes" id="UP001519292">
    <property type="component" value="Unassembled WGS sequence"/>
</dbReference>
<dbReference type="RefSeq" id="WP_209685437.1">
    <property type="nucleotide sequence ID" value="NZ_JAGGLU010000001.1"/>
</dbReference>
<protein>
    <recommendedName>
        <fullName evidence="3">Phage protein</fullName>
    </recommendedName>
</protein>
<evidence type="ECO:0000313" key="2">
    <source>
        <dbReference type="Proteomes" id="UP001519292"/>
    </source>
</evidence>
<dbReference type="EMBL" id="JAGGLU010000001">
    <property type="protein sequence ID" value="MBP2057015.1"/>
    <property type="molecule type" value="Genomic_DNA"/>
</dbReference>